<keyword evidence="3" id="KW-1185">Reference proteome</keyword>
<evidence type="ECO:0000256" key="1">
    <source>
        <dbReference type="SAM" id="Phobius"/>
    </source>
</evidence>
<gene>
    <name evidence="2" type="ORF">D0X99_09390</name>
</gene>
<feature type="transmembrane region" description="Helical" evidence="1">
    <location>
        <begin position="207"/>
        <end position="228"/>
    </location>
</feature>
<keyword evidence="1" id="KW-1133">Transmembrane helix</keyword>
<sequence length="307" mass="35735">MKLKFQNLNLHHAQKMNFWRKIPKDFDYQIARVCKHCENTFQGKFCNHCGEKVLEKQDQTFKNYLLNLLNAYTFVDGKFFNSIWTLLRKPGKLTSDISDGITVPYMQPISFFFLANFIYFFFPVIQTFNTNLFNQLNSMPYSGFAREKVNEFLINNDINLTEFSTVYDLNSTGNSKLLLFLFVLYLLPFIILTNFSKQVTFVKYFQLSLEFVTFILIVPTVGISLLTAGLGKILQAINSDWNVEVGDAYYSLFLAFIILCFFVPAIRRVVGFSWWRSILGGFLLVSSLIVVITIYRFTLFIATFYSL</sequence>
<keyword evidence="1" id="KW-0472">Membrane</keyword>
<accession>A0A418PS05</accession>
<proteinExistence type="predicted"/>
<keyword evidence="1" id="KW-0812">Transmembrane</keyword>
<dbReference type="EMBL" id="QXML01000004">
    <property type="protein sequence ID" value="RIW15634.1"/>
    <property type="molecule type" value="Genomic_DNA"/>
</dbReference>
<evidence type="ECO:0000313" key="2">
    <source>
        <dbReference type="EMBL" id="RIW15634.1"/>
    </source>
</evidence>
<dbReference type="Proteomes" id="UP000283522">
    <property type="component" value="Unassembled WGS sequence"/>
</dbReference>
<dbReference type="AlphaFoldDB" id="A0A418PS05"/>
<protein>
    <submittedName>
        <fullName evidence="2">DUF3667 domain-containing protein</fullName>
    </submittedName>
</protein>
<organism evidence="2 3">
    <name type="scientific">Algoriphagus lacus</name>
    <dbReference type="NCBI Taxonomy" id="2056311"/>
    <lineage>
        <taxon>Bacteria</taxon>
        <taxon>Pseudomonadati</taxon>
        <taxon>Bacteroidota</taxon>
        <taxon>Cytophagia</taxon>
        <taxon>Cytophagales</taxon>
        <taxon>Cyclobacteriaceae</taxon>
        <taxon>Algoriphagus</taxon>
    </lineage>
</organism>
<feature type="transmembrane region" description="Helical" evidence="1">
    <location>
        <begin position="248"/>
        <end position="266"/>
    </location>
</feature>
<dbReference type="Pfam" id="PF12412">
    <property type="entry name" value="DUF3667"/>
    <property type="match status" value="1"/>
</dbReference>
<dbReference type="InterPro" id="IPR022134">
    <property type="entry name" value="DUF3667"/>
</dbReference>
<name>A0A418PS05_9BACT</name>
<reference evidence="2 3" key="1">
    <citation type="submission" date="2018-09" db="EMBL/GenBank/DDBJ databases">
        <authorList>
            <person name="Wang X."/>
            <person name="Du Z."/>
        </authorList>
    </citation>
    <scope>NUCLEOTIDE SEQUENCE [LARGE SCALE GENOMIC DNA]</scope>
    <source>
        <strain evidence="2 3">N3</strain>
    </source>
</reference>
<feature type="transmembrane region" description="Helical" evidence="1">
    <location>
        <begin position="177"/>
        <end position="195"/>
    </location>
</feature>
<feature type="transmembrane region" description="Helical" evidence="1">
    <location>
        <begin position="109"/>
        <end position="128"/>
    </location>
</feature>
<feature type="transmembrane region" description="Helical" evidence="1">
    <location>
        <begin position="278"/>
        <end position="305"/>
    </location>
</feature>
<evidence type="ECO:0000313" key="3">
    <source>
        <dbReference type="Proteomes" id="UP000283522"/>
    </source>
</evidence>
<comment type="caution">
    <text evidence="2">The sequence shown here is derived from an EMBL/GenBank/DDBJ whole genome shotgun (WGS) entry which is preliminary data.</text>
</comment>